<dbReference type="NCBIfam" id="TIGR00022">
    <property type="entry name" value="YhcH/YjgK/YiaL family protein"/>
    <property type="match status" value="1"/>
</dbReference>
<dbReference type="GO" id="GO:0044010">
    <property type="term" value="P:single-species biofilm formation"/>
    <property type="evidence" value="ECO:0007669"/>
    <property type="project" value="TreeGrafter"/>
</dbReference>
<name>U7UTZ6_9FIRM</name>
<dbReference type="PANTHER" id="PTHR34986">
    <property type="entry name" value="EVOLVED BETA-GALACTOSIDASE SUBUNIT BETA"/>
    <property type="match status" value="1"/>
</dbReference>
<protein>
    <submittedName>
        <fullName evidence="1">YhcH/YjgK/YiaL family protein</fullName>
    </submittedName>
</protein>
<dbReference type="AlphaFoldDB" id="U7UTZ6"/>
<dbReference type="Pfam" id="PF04074">
    <property type="entry name" value="DUF386"/>
    <property type="match status" value="1"/>
</dbReference>
<organism evidence="1 2">
    <name type="scientific">Megasphaera vaginalis</name>
    <name type="common">ex Srinivasan et al. 2021</name>
    <dbReference type="NCBI Taxonomy" id="1111454"/>
    <lineage>
        <taxon>Bacteria</taxon>
        <taxon>Bacillati</taxon>
        <taxon>Bacillota</taxon>
        <taxon>Negativicutes</taxon>
        <taxon>Veillonellales</taxon>
        <taxon>Veillonellaceae</taxon>
        <taxon>Megasphaera</taxon>
    </lineage>
</organism>
<dbReference type="GO" id="GO:0005829">
    <property type="term" value="C:cytosol"/>
    <property type="evidence" value="ECO:0007669"/>
    <property type="project" value="TreeGrafter"/>
</dbReference>
<dbReference type="Proteomes" id="UP000017090">
    <property type="component" value="Unassembled WGS sequence"/>
</dbReference>
<dbReference type="STRING" id="1111454.HMPREF1250_1931"/>
<evidence type="ECO:0000313" key="1">
    <source>
        <dbReference type="EMBL" id="ERT61943.1"/>
    </source>
</evidence>
<proteinExistence type="predicted"/>
<dbReference type="InterPro" id="IPR004375">
    <property type="entry name" value="NanQ/TabA/YiaL"/>
</dbReference>
<gene>
    <name evidence="1" type="ORF">HMPREF1250_1931</name>
</gene>
<dbReference type="SUPFAM" id="SSF51197">
    <property type="entry name" value="Clavaminate synthase-like"/>
    <property type="match status" value="1"/>
</dbReference>
<dbReference type="PATRIC" id="fig|1111454.3.peg.267"/>
<dbReference type="RefSeq" id="WP_023052839.1">
    <property type="nucleotide sequence ID" value="NZ_AWXA01000007.1"/>
</dbReference>
<dbReference type="PANTHER" id="PTHR34986:SF4">
    <property type="entry name" value="EVOLVED BETA-GALACTOSIDASE SUBUNIT BETA-RELATED"/>
    <property type="match status" value="1"/>
</dbReference>
<keyword evidence="2" id="KW-1185">Reference proteome</keyword>
<dbReference type="InterPro" id="IPR037012">
    <property type="entry name" value="NanQ/TabA/YiaL_sf"/>
</dbReference>
<sequence>MYIGNLAQWREECRTLPSFIVPWITYLAGQDLLALPVGRHELPDGNYLNIDEAETAPAVRRKMEAHCRYVDIQLLLEGTENIGYQPISDAGPVTEERSGADARFYEPPVADDLVISMVPKKTIAVFFPTDGHRCLCSPVGTGATVRKAILKVRLPE</sequence>
<dbReference type="eggNOG" id="COG2731">
    <property type="taxonomic scope" value="Bacteria"/>
</dbReference>
<evidence type="ECO:0000313" key="2">
    <source>
        <dbReference type="Proteomes" id="UP000017090"/>
    </source>
</evidence>
<comment type="caution">
    <text evidence="1">The sequence shown here is derived from an EMBL/GenBank/DDBJ whole genome shotgun (WGS) entry which is preliminary data.</text>
</comment>
<dbReference type="Gene3D" id="2.60.120.370">
    <property type="entry name" value="YhcH/YjgK/YiaL"/>
    <property type="match status" value="1"/>
</dbReference>
<accession>U7UTZ6</accession>
<dbReference type="EMBL" id="AWXA01000007">
    <property type="protein sequence ID" value="ERT61943.1"/>
    <property type="molecule type" value="Genomic_DNA"/>
</dbReference>
<dbReference type="OrthoDB" id="9792756at2"/>
<reference evidence="1 2" key="1">
    <citation type="submission" date="2013-09" db="EMBL/GenBank/DDBJ databases">
        <authorList>
            <person name="Durkin A.S."/>
            <person name="Haft D.R."/>
            <person name="McCorrison J."/>
            <person name="Torralba M."/>
            <person name="Gillis M."/>
            <person name="Haft D.H."/>
            <person name="Methe B."/>
            <person name="Sutton G."/>
            <person name="Nelson K.E."/>
        </authorList>
    </citation>
    <scope>NUCLEOTIDE SEQUENCE [LARGE SCALE GENOMIC DNA]</scope>
    <source>
        <strain evidence="1 2">BV3C16-1</strain>
    </source>
</reference>